<dbReference type="SUPFAM" id="SSF54631">
    <property type="entry name" value="CBS-domain pair"/>
    <property type="match status" value="1"/>
</dbReference>
<accession>A0ABV9PUE2</accession>
<dbReference type="PROSITE" id="PS51371">
    <property type="entry name" value="CBS"/>
    <property type="match status" value="2"/>
</dbReference>
<evidence type="ECO:0000259" key="3">
    <source>
        <dbReference type="PROSITE" id="PS50042"/>
    </source>
</evidence>
<reference evidence="6" key="1">
    <citation type="journal article" date="2019" name="Int. J. Syst. Evol. Microbiol.">
        <title>The Global Catalogue of Microorganisms (GCM) 10K type strain sequencing project: providing services to taxonomists for standard genome sequencing and annotation.</title>
        <authorList>
            <consortium name="The Broad Institute Genomics Platform"/>
            <consortium name="The Broad Institute Genome Sequencing Center for Infectious Disease"/>
            <person name="Wu L."/>
            <person name="Ma J."/>
        </authorList>
    </citation>
    <scope>NUCLEOTIDE SEQUENCE [LARGE SCALE GENOMIC DNA]</scope>
    <source>
        <strain evidence="6">JCM 11882</strain>
    </source>
</reference>
<keyword evidence="2" id="KW-0129">CBS domain</keyword>
<gene>
    <name evidence="5" type="ORF">ACFO7U_10080</name>
</gene>
<dbReference type="Pfam" id="PF00027">
    <property type="entry name" value="cNMP_binding"/>
    <property type="match status" value="1"/>
</dbReference>
<dbReference type="CDD" id="cd00038">
    <property type="entry name" value="CAP_ED"/>
    <property type="match status" value="1"/>
</dbReference>
<dbReference type="InterPro" id="IPR018490">
    <property type="entry name" value="cNMP-bd_dom_sf"/>
</dbReference>
<dbReference type="InterPro" id="IPR000644">
    <property type="entry name" value="CBS_dom"/>
</dbReference>
<evidence type="ECO:0000256" key="1">
    <source>
        <dbReference type="ARBA" id="ARBA00022737"/>
    </source>
</evidence>
<organism evidence="5 6">
    <name type="scientific">Dietzia aurantiaca</name>
    <dbReference type="NCBI Taxonomy" id="983873"/>
    <lineage>
        <taxon>Bacteria</taxon>
        <taxon>Bacillati</taxon>
        <taxon>Actinomycetota</taxon>
        <taxon>Actinomycetes</taxon>
        <taxon>Mycobacteriales</taxon>
        <taxon>Dietziaceae</taxon>
        <taxon>Dietzia</taxon>
    </lineage>
</organism>
<dbReference type="SUPFAM" id="SSF51206">
    <property type="entry name" value="cAMP-binding domain-like"/>
    <property type="match status" value="1"/>
</dbReference>
<evidence type="ECO:0000256" key="2">
    <source>
        <dbReference type="PROSITE-ProRule" id="PRU00703"/>
    </source>
</evidence>
<sequence>MDVELVEVRDFLARCAPFDELPGTVLDRLPARLTQRYHRRGSVIVGAGETNDTLHIIRSGAVEICDPEGTLLDTRDEGDCFGYSTLAHAGPSRYRMDAVADTLLLEMSREVFDEVAAEHPVLKDFFGERSDRIREDLASARVAASGGDVLGTPVGEMLTRDAVTIGPETSIREAARIMTERRVSSLLVVESAAVIGIFTDRDLRSKVVAVDADTSAPVSAIMSPDPVSVDVHTRAFDATLLQMDRGVHHLPVVDGGVPLGVVTSGDLLRMVQADPVYLAARIARAPDVAAVAGLAERLPPLVGEFVRRGTTPQDIGRVVTATADAATRRLLALAEEELGPAPVPYCWVGLGSQARGELGVASDQDNALVLADDAATVAGADDYFAALADRVCHGLDRAGFPLCPGDVMAANPAWRRTTTEWINQVADWVGAPDPDAMLHAQVFFDIRAIRGPAALLAPIRGDMLARASASPRFQAHLARIACEWQPPLGFFRGLVVARRGEYRNTLEIKAGGIAPVVQIARLHAVAAGVEEVATLDRLDAAASAGGIARGDAENLAEAFRFLRRLAYRHHALQIAEGRPQDNNVDPRSLGSKDRHRLRAAFRIIAAAQDALALKYPVGRM</sequence>
<keyword evidence="1" id="KW-0677">Repeat</keyword>
<name>A0ABV9PUE2_9ACTN</name>
<dbReference type="InterPro" id="IPR018821">
    <property type="entry name" value="DUF294_put_nucleoTrafse_sb-bd"/>
</dbReference>
<evidence type="ECO:0000313" key="6">
    <source>
        <dbReference type="Proteomes" id="UP001595836"/>
    </source>
</evidence>
<proteinExistence type="predicted"/>
<dbReference type="EMBL" id="JBHSHP010000022">
    <property type="protein sequence ID" value="MFC4755128.1"/>
    <property type="molecule type" value="Genomic_DNA"/>
</dbReference>
<dbReference type="SUPFAM" id="SSF81593">
    <property type="entry name" value="Nucleotidyltransferase substrate binding subunit/domain"/>
    <property type="match status" value="1"/>
</dbReference>
<dbReference type="Gene3D" id="3.10.580.10">
    <property type="entry name" value="CBS-domain"/>
    <property type="match status" value="1"/>
</dbReference>
<dbReference type="SMART" id="SM00116">
    <property type="entry name" value="CBS"/>
    <property type="match status" value="2"/>
</dbReference>
<dbReference type="Gene3D" id="3.30.460.10">
    <property type="entry name" value="Beta Polymerase, domain 2"/>
    <property type="match status" value="1"/>
</dbReference>
<dbReference type="InterPro" id="IPR051462">
    <property type="entry name" value="CBS_domain-containing"/>
</dbReference>
<dbReference type="InterPro" id="IPR046342">
    <property type="entry name" value="CBS_dom_sf"/>
</dbReference>
<feature type="domain" description="CBS" evidence="4">
    <location>
        <begin position="222"/>
        <end position="278"/>
    </location>
</feature>
<evidence type="ECO:0000313" key="5">
    <source>
        <dbReference type="EMBL" id="MFC4755128.1"/>
    </source>
</evidence>
<dbReference type="Gene3D" id="1.20.120.330">
    <property type="entry name" value="Nucleotidyltransferases domain 2"/>
    <property type="match status" value="1"/>
</dbReference>
<dbReference type="InterPro" id="IPR000595">
    <property type="entry name" value="cNMP-bd_dom"/>
</dbReference>
<dbReference type="InterPro" id="IPR043519">
    <property type="entry name" value="NT_sf"/>
</dbReference>
<dbReference type="PROSITE" id="PS50042">
    <property type="entry name" value="CNMP_BINDING_3"/>
    <property type="match status" value="1"/>
</dbReference>
<dbReference type="Pfam" id="PF00571">
    <property type="entry name" value="CBS"/>
    <property type="match status" value="2"/>
</dbReference>
<dbReference type="PANTHER" id="PTHR48108:SF31">
    <property type="entry name" value="CBS DOMAIN AND CYCLIC NUCLEOTIDE-REGULATED NUCLEOTIDYLTRANSFERASE"/>
    <property type="match status" value="1"/>
</dbReference>
<dbReference type="PANTHER" id="PTHR48108">
    <property type="entry name" value="CBS DOMAIN-CONTAINING PROTEIN CBSX2, CHLOROPLASTIC"/>
    <property type="match status" value="1"/>
</dbReference>
<dbReference type="InterPro" id="IPR014710">
    <property type="entry name" value="RmlC-like_jellyroll"/>
</dbReference>
<dbReference type="Pfam" id="PF10335">
    <property type="entry name" value="DUF294_C"/>
    <property type="match status" value="1"/>
</dbReference>
<dbReference type="InterPro" id="IPR005105">
    <property type="entry name" value="GlnD_Uridyltrans_N"/>
</dbReference>
<comment type="caution">
    <text evidence="5">The sequence shown here is derived from an EMBL/GenBank/DDBJ whole genome shotgun (WGS) entry which is preliminary data.</text>
</comment>
<dbReference type="Proteomes" id="UP001595836">
    <property type="component" value="Unassembled WGS sequence"/>
</dbReference>
<evidence type="ECO:0000259" key="4">
    <source>
        <dbReference type="PROSITE" id="PS51371"/>
    </source>
</evidence>
<feature type="domain" description="CBS" evidence="4">
    <location>
        <begin position="157"/>
        <end position="215"/>
    </location>
</feature>
<dbReference type="CDD" id="cd04587">
    <property type="entry name" value="CBS_pair_CAP-ED_NT_Pol-beta-like_DUF294_assoc"/>
    <property type="match status" value="1"/>
</dbReference>
<dbReference type="CDD" id="cd05401">
    <property type="entry name" value="NT_GlnE_GlnD_like"/>
    <property type="match status" value="1"/>
</dbReference>
<dbReference type="RefSeq" id="WP_344990715.1">
    <property type="nucleotide sequence ID" value="NZ_BAABCD010000015.1"/>
</dbReference>
<dbReference type="Gene3D" id="2.60.120.10">
    <property type="entry name" value="Jelly Rolls"/>
    <property type="match status" value="1"/>
</dbReference>
<feature type="domain" description="Cyclic nucleotide-binding" evidence="3">
    <location>
        <begin position="17"/>
        <end position="115"/>
    </location>
</feature>
<dbReference type="SMART" id="SM00100">
    <property type="entry name" value="cNMP"/>
    <property type="match status" value="1"/>
</dbReference>
<dbReference type="SUPFAM" id="SSF81301">
    <property type="entry name" value="Nucleotidyltransferase"/>
    <property type="match status" value="1"/>
</dbReference>
<protein>
    <submittedName>
        <fullName evidence="5">DUF294 nucleotidyltransferase-like domain-containing protein</fullName>
    </submittedName>
</protein>
<keyword evidence="6" id="KW-1185">Reference proteome</keyword>
<dbReference type="Pfam" id="PF03445">
    <property type="entry name" value="DUF294"/>
    <property type="match status" value="1"/>
</dbReference>